<protein>
    <submittedName>
        <fullName evidence="1">Uncharacterized protein</fullName>
    </submittedName>
</protein>
<name>A0A1V6Q2D1_9EURO</name>
<evidence type="ECO:0000313" key="1">
    <source>
        <dbReference type="EMBL" id="OQD83399.1"/>
    </source>
</evidence>
<reference evidence="2" key="1">
    <citation type="journal article" date="2017" name="Nat. Microbiol.">
        <title>Global analysis of biosynthetic gene clusters reveals vast potential of secondary metabolite production in Penicillium species.</title>
        <authorList>
            <person name="Nielsen J.C."/>
            <person name="Grijseels S."/>
            <person name="Prigent S."/>
            <person name="Ji B."/>
            <person name="Dainat J."/>
            <person name="Nielsen K.F."/>
            <person name="Frisvad J.C."/>
            <person name="Workman M."/>
            <person name="Nielsen J."/>
        </authorList>
    </citation>
    <scope>NUCLEOTIDE SEQUENCE [LARGE SCALE GENOMIC DNA]</scope>
    <source>
        <strain evidence="2">IBT 31811</strain>
    </source>
</reference>
<accession>A0A1V6Q2D1</accession>
<keyword evidence="2" id="KW-1185">Reference proteome</keyword>
<comment type="caution">
    <text evidence="1">The sequence shown here is derived from an EMBL/GenBank/DDBJ whole genome shotgun (WGS) entry which is preliminary data.</text>
</comment>
<gene>
    <name evidence="1" type="ORF">PENANT_c017G11644</name>
</gene>
<dbReference type="EMBL" id="MDYN01000017">
    <property type="protein sequence ID" value="OQD83399.1"/>
    <property type="molecule type" value="Genomic_DNA"/>
</dbReference>
<organism evidence="1 2">
    <name type="scientific">Penicillium antarcticum</name>
    <dbReference type="NCBI Taxonomy" id="416450"/>
    <lineage>
        <taxon>Eukaryota</taxon>
        <taxon>Fungi</taxon>
        <taxon>Dikarya</taxon>
        <taxon>Ascomycota</taxon>
        <taxon>Pezizomycotina</taxon>
        <taxon>Eurotiomycetes</taxon>
        <taxon>Eurotiomycetidae</taxon>
        <taxon>Eurotiales</taxon>
        <taxon>Aspergillaceae</taxon>
        <taxon>Penicillium</taxon>
    </lineage>
</organism>
<proteinExistence type="predicted"/>
<evidence type="ECO:0000313" key="2">
    <source>
        <dbReference type="Proteomes" id="UP000191672"/>
    </source>
</evidence>
<sequence length="53" mass="5888">MLRFTPAYRKYTRSSQMIGQPSGANFTVSRAIASCSDMPGYWTHHLRGGLPSP</sequence>
<dbReference type="Proteomes" id="UP000191672">
    <property type="component" value="Unassembled WGS sequence"/>
</dbReference>
<dbReference type="AlphaFoldDB" id="A0A1V6Q2D1"/>